<dbReference type="Proteomes" id="UP000053989">
    <property type="component" value="Unassembled WGS sequence"/>
</dbReference>
<protein>
    <submittedName>
        <fullName evidence="2">Uncharacterized protein</fullName>
    </submittedName>
</protein>
<dbReference type="InParanoid" id="A0A0C3ECW0"/>
<dbReference type="HOGENOM" id="CLU_1670426_0_0_1"/>
<gene>
    <name evidence="2" type="ORF">SCLCIDRAFT_7908</name>
</gene>
<sequence length="158" mass="17372">MSTPIAPGNQLLDVPSEPLGTLNEAVGGLRFWPSKLSKMDGNASVPVGRRVRRVGEPNDHRELACEDDGRDMKAFEARTKGDRGTSLKLRRQMDWTSETQYPRTALELRPGLCVIKGTGTPVFKGNDLQRRDRSEKLVGIPGLHHSPALSLESRSALS</sequence>
<keyword evidence="3" id="KW-1185">Reference proteome</keyword>
<feature type="region of interest" description="Disordered" evidence="1">
    <location>
        <begin position="138"/>
        <end position="158"/>
    </location>
</feature>
<proteinExistence type="predicted"/>
<organism evidence="2 3">
    <name type="scientific">Scleroderma citrinum Foug A</name>
    <dbReference type="NCBI Taxonomy" id="1036808"/>
    <lineage>
        <taxon>Eukaryota</taxon>
        <taxon>Fungi</taxon>
        <taxon>Dikarya</taxon>
        <taxon>Basidiomycota</taxon>
        <taxon>Agaricomycotina</taxon>
        <taxon>Agaricomycetes</taxon>
        <taxon>Agaricomycetidae</taxon>
        <taxon>Boletales</taxon>
        <taxon>Sclerodermatineae</taxon>
        <taxon>Sclerodermataceae</taxon>
        <taxon>Scleroderma</taxon>
    </lineage>
</organism>
<evidence type="ECO:0000313" key="3">
    <source>
        <dbReference type="Proteomes" id="UP000053989"/>
    </source>
</evidence>
<reference evidence="2 3" key="1">
    <citation type="submission" date="2014-04" db="EMBL/GenBank/DDBJ databases">
        <authorList>
            <consortium name="DOE Joint Genome Institute"/>
            <person name="Kuo A."/>
            <person name="Kohler A."/>
            <person name="Nagy L.G."/>
            <person name="Floudas D."/>
            <person name="Copeland A."/>
            <person name="Barry K.W."/>
            <person name="Cichocki N."/>
            <person name="Veneault-Fourrey C."/>
            <person name="LaButti K."/>
            <person name="Lindquist E.A."/>
            <person name="Lipzen A."/>
            <person name="Lundell T."/>
            <person name="Morin E."/>
            <person name="Murat C."/>
            <person name="Sun H."/>
            <person name="Tunlid A."/>
            <person name="Henrissat B."/>
            <person name="Grigoriev I.V."/>
            <person name="Hibbett D.S."/>
            <person name="Martin F."/>
            <person name="Nordberg H.P."/>
            <person name="Cantor M.N."/>
            <person name="Hua S.X."/>
        </authorList>
    </citation>
    <scope>NUCLEOTIDE SEQUENCE [LARGE SCALE GENOMIC DNA]</scope>
    <source>
        <strain evidence="2 3">Foug A</strain>
    </source>
</reference>
<dbReference type="AlphaFoldDB" id="A0A0C3ECW0"/>
<name>A0A0C3ECW0_9AGAM</name>
<evidence type="ECO:0000256" key="1">
    <source>
        <dbReference type="SAM" id="MobiDB-lite"/>
    </source>
</evidence>
<reference evidence="3" key="2">
    <citation type="submission" date="2015-01" db="EMBL/GenBank/DDBJ databases">
        <title>Evolutionary Origins and Diversification of the Mycorrhizal Mutualists.</title>
        <authorList>
            <consortium name="DOE Joint Genome Institute"/>
            <consortium name="Mycorrhizal Genomics Consortium"/>
            <person name="Kohler A."/>
            <person name="Kuo A."/>
            <person name="Nagy L.G."/>
            <person name="Floudas D."/>
            <person name="Copeland A."/>
            <person name="Barry K.W."/>
            <person name="Cichocki N."/>
            <person name="Veneault-Fourrey C."/>
            <person name="LaButti K."/>
            <person name="Lindquist E.A."/>
            <person name="Lipzen A."/>
            <person name="Lundell T."/>
            <person name="Morin E."/>
            <person name="Murat C."/>
            <person name="Riley R."/>
            <person name="Ohm R."/>
            <person name="Sun H."/>
            <person name="Tunlid A."/>
            <person name="Henrissat B."/>
            <person name="Grigoriev I.V."/>
            <person name="Hibbett D.S."/>
            <person name="Martin F."/>
        </authorList>
    </citation>
    <scope>NUCLEOTIDE SEQUENCE [LARGE SCALE GENOMIC DNA]</scope>
    <source>
        <strain evidence="3">Foug A</strain>
    </source>
</reference>
<dbReference type="EMBL" id="KN822018">
    <property type="protein sequence ID" value="KIM66149.1"/>
    <property type="molecule type" value="Genomic_DNA"/>
</dbReference>
<evidence type="ECO:0000313" key="2">
    <source>
        <dbReference type="EMBL" id="KIM66149.1"/>
    </source>
</evidence>
<accession>A0A0C3ECW0</accession>